<feature type="compositionally biased region" description="Low complexity" evidence="2">
    <location>
        <begin position="61"/>
        <end position="74"/>
    </location>
</feature>
<dbReference type="RefSeq" id="XP_031023547.1">
    <property type="nucleotide sequence ID" value="XM_031170437.1"/>
</dbReference>
<feature type="region of interest" description="Disordered" evidence="2">
    <location>
        <begin position="137"/>
        <end position="179"/>
    </location>
</feature>
<feature type="compositionally biased region" description="Basic and acidic residues" evidence="2">
    <location>
        <begin position="636"/>
        <end position="653"/>
    </location>
</feature>
<organism evidence="5 6">
    <name type="scientific">Synchytrium microbalum</name>
    <dbReference type="NCBI Taxonomy" id="1806994"/>
    <lineage>
        <taxon>Eukaryota</taxon>
        <taxon>Fungi</taxon>
        <taxon>Fungi incertae sedis</taxon>
        <taxon>Chytridiomycota</taxon>
        <taxon>Chytridiomycota incertae sedis</taxon>
        <taxon>Chytridiomycetes</taxon>
        <taxon>Synchytriales</taxon>
        <taxon>Synchytriaceae</taxon>
        <taxon>Synchytrium</taxon>
    </lineage>
</organism>
<dbReference type="PANTHER" id="PTHR15377">
    <property type="entry name" value="TRANSCRIPTION ELONGATION REGULATOR 1"/>
    <property type="match status" value="1"/>
</dbReference>
<protein>
    <recommendedName>
        <fullName evidence="7">WW domain-containing protein</fullName>
    </recommendedName>
</protein>
<dbReference type="Pfam" id="PF01846">
    <property type="entry name" value="FF"/>
    <property type="match status" value="4"/>
</dbReference>
<feature type="domain" description="FF" evidence="4">
    <location>
        <begin position="308"/>
        <end position="364"/>
    </location>
</feature>
<evidence type="ECO:0000256" key="2">
    <source>
        <dbReference type="SAM" id="MobiDB-lite"/>
    </source>
</evidence>
<dbReference type="GO" id="GO:0005634">
    <property type="term" value="C:nucleus"/>
    <property type="evidence" value="ECO:0007669"/>
    <property type="project" value="TreeGrafter"/>
</dbReference>
<dbReference type="Gene3D" id="1.10.10.440">
    <property type="entry name" value="FF domain"/>
    <property type="match status" value="6"/>
</dbReference>
<dbReference type="STRING" id="1806994.A0A507BY19"/>
<keyword evidence="6" id="KW-1185">Reference proteome</keyword>
<dbReference type="GO" id="GO:0003712">
    <property type="term" value="F:transcription coregulator activity"/>
    <property type="evidence" value="ECO:0007669"/>
    <property type="project" value="TreeGrafter"/>
</dbReference>
<dbReference type="InterPro" id="IPR036517">
    <property type="entry name" value="FF_domain_sf"/>
</dbReference>
<feature type="region of interest" description="Disordered" evidence="2">
    <location>
        <begin position="622"/>
        <end position="668"/>
    </location>
</feature>
<dbReference type="OrthoDB" id="410044at2759"/>
<proteinExistence type="predicted"/>
<dbReference type="SUPFAM" id="SSF81698">
    <property type="entry name" value="FF domain"/>
    <property type="match status" value="4"/>
</dbReference>
<dbReference type="SMART" id="SM00441">
    <property type="entry name" value="FF"/>
    <property type="match status" value="5"/>
</dbReference>
<dbReference type="PANTHER" id="PTHR15377:SF3">
    <property type="entry name" value="WW DOMAIN-CONTAINING PROTEIN"/>
    <property type="match status" value="1"/>
</dbReference>
<dbReference type="InterPro" id="IPR002713">
    <property type="entry name" value="FF_domain"/>
</dbReference>
<dbReference type="InterPro" id="IPR001202">
    <property type="entry name" value="WW_dom"/>
</dbReference>
<dbReference type="InterPro" id="IPR045148">
    <property type="entry name" value="TCRG1-like"/>
</dbReference>
<evidence type="ECO:0008006" key="7">
    <source>
        <dbReference type="Google" id="ProtNLM"/>
    </source>
</evidence>
<accession>A0A507BY19</accession>
<feature type="domain" description="WW" evidence="3">
    <location>
        <begin position="94"/>
        <end position="121"/>
    </location>
</feature>
<dbReference type="PROSITE" id="PS50020">
    <property type="entry name" value="WW_DOMAIN_2"/>
    <property type="match status" value="1"/>
</dbReference>
<dbReference type="GeneID" id="42005734"/>
<evidence type="ECO:0000259" key="3">
    <source>
        <dbReference type="PROSITE" id="PS50020"/>
    </source>
</evidence>
<evidence type="ECO:0000259" key="4">
    <source>
        <dbReference type="PROSITE" id="PS51676"/>
    </source>
</evidence>
<gene>
    <name evidence="5" type="ORF">SmJEL517_g04509</name>
</gene>
<dbReference type="AlphaFoldDB" id="A0A507BY19"/>
<feature type="compositionally biased region" description="Acidic residues" evidence="2">
    <location>
        <begin position="137"/>
        <end position="156"/>
    </location>
</feature>
<dbReference type="Proteomes" id="UP000319731">
    <property type="component" value="Unassembled WGS sequence"/>
</dbReference>
<feature type="compositionally biased region" description="Polar residues" evidence="2">
    <location>
        <begin position="47"/>
        <end position="60"/>
    </location>
</feature>
<dbReference type="GO" id="GO:0070063">
    <property type="term" value="F:RNA polymerase binding"/>
    <property type="evidence" value="ECO:0007669"/>
    <property type="project" value="InterPro"/>
</dbReference>
<sequence>MSRPIDPLDPDIDYQREAPRARPPPRQRPTSDIQQPFHQHPDLQLFQHPSEQQTSNANIASTSPTQPDQPTQPQNGLAQNVHPSAMKRIPYCNWAIILTSANQEYYLNLNSQEAVWDIPEEIADIIENLMVAAQGGMDDDDDDGGMGDVEMADQMDETSRKREREEEEDAASVAKKPRELTREEKELLKEKEVNPFSMWDTELPKIINDIRYTYIATLKERREIFDLYCKSRSEEIAAQRKSQIRDKKDAFIKLLEDETTIKTNWDDFQRKFKRDSRFMAMEPKEREAIFKDHMRNFKERELERKRAQTKANRDALLELLKSTRGIDPDSSWRRVQRDIEHDARYKAISSATEREDVFRQYVSTLKSERDAKIKDQEKADRVKAAVKEREEAVGREREMRSREIERARGGLRLEESVNVFRTLLVDAVRSHNVRYQTMLETLKKDARWSQAQLSDHDRQTLFDEHVDELYAKRLAGFHTLLDGICDLKSTFADIYPQIEDDPRVGRLEVDEAEMERLFSQYIVERRRRAEDDLREALRENNFIKFHVKTAVSNSEIKAVENKQQSTEADAWALVSLEEIKQVLKEDKRFLFMSSAATTRDDIVKNYLQHLIRESMAEKGGTRDLTISKFGGGMPQHDGHKSESQRWRSAEGSRRPNVSGSERKKGIMD</sequence>
<dbReference type="PROSITE" id="PS51676">
    <property type="entry name" value="FF"/>
    <property type="match status" value="2"/>
</dbReference>
<dbReference type="EMBL" id="QEAO01000031">
    <property type="protein sequence ID" value="TPX32322.1"/>
    <property type="molecule type" value="Genomic_DNA"/>
</dbReference>
<reference evidence="5 6" key="1">
    <citation type="journal article" date="2019" name="Sci. Rep.">
        <title>Comparative genomics of chytrid fungi reveal insights into the obligate biotrophic and pathogenic lifestyle of Synchytrium endobioticum.</title>
        <authorList>
            <person name="van de Vossenberg B.T.L.H."/>
            <person name="Warris S."/>
            <person name="Nguyen H.D.T."/>
            <person name="van Gent-Pelzer M.P.E."/>
            <person name="Joly D.L."/>
            <person name="van de Geest H.C."/>
            <person name="Bonants P.J.M."/>
            <person name="Smith D.S."/>
            <person name="Levesque C.A."/>
            <person name="van der Lee T.A.J."/>
        </authorList>
    </citation>
    <scope>NUCLEOTIDE SEQUENCE [LARGE SCALE GENOMIC DNA]</scope>
    <source>
        <strain evidence="5 6">JEL517</strain>
    </source>
</reference>
<evidence type="ECO:0000313" key="6">
    <source>
        <dbReference type="Proteomes" id="UP000319731"/>
    </source>
</evidence>
<feature type="region of interest" description="Disordered" evidence="2">
    <location>
        <begin position="1"/>
        <end position="78"/>
    </location>
</feature>
<comment type="caution">
    <text evidence="5">The sequence shown here is derived from an EMBL/GenBank/DDBJ whole genome shotgun (WGS) entry which is preliminary data.</text>
</comment>
<evidence type="ECO:0000256" key="1">
    <source>
        <dbReference type="ARBA" id="ARBA00022737"/>
    </source>
</evidence>
<feature type="domain" description="FF" evidence="4">
    <location>
        <begin position="244"/>
        <end position="296"/>
    </location>
</feature>
<keyword evidence="1" id="KW-0677">Repeat</keyword>
<evidence type="ECO:0000313" key="5">
    <source>
        <dbReference type="EMBL" id="TPX32322.1"/>
    </source>
</evidence>
<dbReference type="Gene3D" id="2.20.70.10">
    <property type="match status" value="1"/>
</dbReference>
<name>A0A507BY19_9FUNG</name>